<evidence type="ECO:0000313" key="4">
    <source>
        <dbReference type="Proteomes" id="UP000193944"/>
    </source>
</evidence>
<dbReference type="PROSITE" id="PS51263">
    <property type="entry name" value="ADF_H"/>
    <property type="match status" value="1"/>
</dbReference>
<dbReference type="Pfam" id="PF00241">
    <property type="entry name" value="Cofilin_ADF"/>
    <property type="match status" value="1"/>
</dbReference>
<gene>
    <name evidence="3" type="ORF">BCR32DRAFT_134840</name>
</gene>
<dbReference type="InterPro" id="IPR029006">
    <property type="entry name" value="ADF-H/Gelsolin-like_dom_sf"/>
</dbReference>
<dbReference type="Gene3D" id="3.40.20.10">
    <property type="entry name" value="Severin"/>
    <property type="match status" value="1"/>
</dbReference>
<reference evidence="3 4" key="2">
    <citation type="submission" date="2016-08" db="EMBL/GenBank/DDBJ databases">
        <title>Pervasive Adenine N6-methylation of Active Genes in Fungi.</title>
        <authorList>
            <consortium name="DOE Joint Genome Institute"/>
            <person name="Mondo S.J."/>
            <person name="Dannebaum R.O."/>
            <person name="Kuo R.C."/>
            <person name="Labutti K."/>
            <person name="Haridas S."/>
            <person name="Kuo A."/>
            <person name="Salamov A."/>
            <person name="Ahrendt S.R."/>
            <person name="Lipzen A."/>
            <person name="Sullivan W."/>
            <person name="Andreopoulos W.B."/>
            <person name="Clum A."/>
            <person name="Lindquist E."/>
            <person name="Daum C."/>
            <person name="Ramamoorthy G.K."/>
            <person name="Gryganskyi A."/>
            <person name="Culley D."/>
            <person name="Magnuson J.K."/>
            <person name="James T.Y."/>
            <person name="O'Malley M.A."/>
            <person name="Stajich J.E."/>
            <person name="Spatafora J.W."/>
            <person name="Visel A."/>
            <person name="Grigoriev I.V."/>
        </authorList>
    </citation>
    <scope>NUCLEOTIDE SEQUENCE [LARGE SCALE GENOMIC DNA]</scope>
    <source>
        <strain evidence="3 4">S4</strain>
    </source>
</reference>
<proteinExistence type="predicted"/>
<accession>A0A1Y1XEH6</accession>
<dbReference type="PANTHER" id="PTHR10829">
    <property type="entry name" value="CORTACTIN AND DREBRIN"/>
    <property type="match status" value="1"/>
</dbReference>
<dbReference type="GO" id="GO:0030833">
    <property type="term" value="P:regulation of actin filament polymerization"/>
    <property type="evidence" value="ECO:0007669"/>
    <property type="project" value="TreeGrafter"/>
</dbReference>
<dbReference type="Proteomes" id="UP000193944">
    <property type="component" value="Unassembled WGS sequence"/>
</dbReference>
<sequence length="387" mass="42913">MSLLYTHSRELTASLNELKEPSSNTDWILFGYEGDDITLINSGTNGLEEIKDEFDEECVQYALLKIFDETSKMLRYIYIAWCGEYAPPFQKANFSQHSQIIENFFKGYHVKINARCYEDVEPENIISKVQNTSFTNFSTKVAPIPLKKPVFNLPNRPINQELKKLPTPKQFNSTAPVTFTLGAGAKKNENPTPTVTPTPTPTKNISAPTPGPRPNPLSPRPNPLAPRTNPLAPKANPLNADASKPVVPVSTKPVVSPQPTTTTQTSSPSPSLGVNPLNPKRANPLSPRMNPLAPKPNPLNRNDPLTEPVQSNQSEKAPIKSYNPFNVARVNVNTNVFDNVKIDNASEPVVENDGIDTSSRDSVANVRKMFEVNNNFLNNFRKVYSFD</sequence>
<name>A0A1Y1XEH6_9FUNG</name>
<reference evidence="3 4" key="1">
    <citation type="submission" date="2016-08" db="EMBL/GenBank/DDBJ databases">
        <title>A Parts List for Fungal Cellulosomes Revealed by Comparative Genomics.</title>
        <authorList>
            <consortium name="DOE Joint Genome Institute"/>
            <person name="Haitjema C.H."/>
            <person name="Gilmore S.P."/>
            <person name="Henske J.K."/>
            <person name="Solomon K.V."/>
            <person name="De Groot R."/>
            <person name="Kuo A."/>
            <person name="Mondo S.J."/>
            <person name="Salamov A.A."/>
            <person name="Labutti K."/>
            <person name="Zhao Z."/>
            <person name="Chiniquy J."/>
            <person name="Barry K."/>
            <person name="Brewer H.M."/>
            <person name="Purvine S.O."/>
            <person name="Wright A.T."/>
            <person name="Boxma B."/>
            <person name="Van Alen T."/>
            <person name="Hackstein J.H."/>
            <person name="Baker S.E."/>
            <person name="Grigoriev I.V."/>
            <person name="O'Malley M.A."/>
        </authorList>
    </citation>
    <scope>NUCLEOTIDE SEQUENCE [LARGE SCALE GENOMIC DNA]</scope>
    <source>
        <strain evidence="3 4">S4</strain>
    </source>
</reference>
<evidence type="ECO:0000259" key="2">
    <source>
        <dbReference type="PROSITE" id="PS51263"/>
    </source>
</evidence>
<dbReference type="PANTHER" id="PTHR10829:SF25">
    <property type="entry name" value="DREBRIN-LIKE PROTEIN"/>
    <property type="match status" value="1"/>
</dbReference>
<dbReference type="EMBL" id="MCFG01000058">
    <property type="protein sequence ID" value="ORX84123.1"/>
    <property type="molecule type" value="Genomic_DNA"/>
</dbReference>
<feature type="domain" description="ADF-H" evidence="2">
    <location>
        <begin position="3"/>
        <end position="130"/>
    </location>
</feature>
<feature type="region of interest" description="Disordered" evidence="1">
    <location>
        <begin position="181"/>
        <end position="316"/>
    </location>
</feature>
<keyword evidence="4" id="KW-1185">Reference proteome</keyword>
<dbReference type="SMART" id="SM00102">
    <property type="entry name" value="ADF"/>
    <property type="match status" value="1"/>
</dbReference>
<dbReference type="GO" id="GO:0051015">
    <property type="term" value="F:actin filament binding"/>
    <property type="evidence" value="ECO:0007669"/>
    <property type="project" value="TreeGrafter"/>
</dbReference>
<evidence type="ECO:0000256" key="1">
    <source>
        <dbReference type="SAM" id="MobiDB-lite"/>
    </source>
</evidence>
<evidence type="ECO:0000313" key="3">
    <source>
        <dbReference type="EMBL" id="ORX84123.1"/>
    </source>
</evidence>
<dbReference type="AlphaFoldDB" id="A0A1Y1XEH6"/>
<dbReference type="OrthoDB" id="5971719at2759"/>
<dbReference type="STRING" id="1754192.A0A1Y1XEH6"/>
<comment type="caution">
    <text evidence="3">The sequence shown here is derived from an EMBL/GenBank/DDBJ whole genome shotgun (WGS) entry which is preliminary data.</text>
</comment>
<dbReference type="GO" id="GO:0030864">
    <property type="term" value="C:cortical actin cytoskeleton"/>
    <property type="evidence" value="ECO:0007669"/>
    <property type="project" value="TreeGrafter"/>
</dbReference>
<feature type="compositionally biased region" description="Low complexity" evidence="1">
    <location>
        <begin position="243"/>
        <end position="271"/>
    </location>
</feature>
<feature type="compositionally biased region" description="Pro residues" evidence="1">
    <location>
        <begin position="209"/>
        <end position="224"/>
    </location>
</feature>
<dbReference type="PRINTS" id="PR01217">
    <property type="entry name" value="PRICHEXTENSN"/>
</dbReference>
<dbReference type="InterPro" id="IPR002108">
    <property type="entry name" value="ADF-H"/>
</dbReference>
<protein>
    <submittedName>
        <fullName evidence="3">Actin depolymerizing protein</fullName>
    </submittedName>
</protein>
<dbReference type="GO" id="GO:0030427">
    <property type="term" value="C:site of polarized growth"/>
    <property type="evidence" value="ECO:0007669"/>
    <property type="project" value="TreeGrafter"/>
</dbReference>
<dbReference type="SUPFAM" id="SSF55753">
    <property type="entry name" value="Actin depolymerizing proteins"/>
    <property type="match status" value="1"/>
</dbReference>
<organism evidence="3 4">
    <name type="scientific">Anaeromyces robustus</name>
    <dbReference type="NCBI Taxonomy" id="1754192"/>
    <lineage>
        <taxon>Eukaryota</taxon>
        <taxon>Fungi</taxon>
        <taxon>Fungi incertae sedis</taxon>
        <taxon>Chytridiomycota</taxon>
        <taxon>Chytridiomycota incertae sedis</taxon>
        <taxon>Neocallimastigomycetes</taxon>
        <taxon>Neocallimastigales</taxon>
        <taxon>Neocallimastigaceae</taxon>
        <taxon>Anaeromyces</taxon>
    </lineage>
</organism>
<dbReference type="GO" id="GO:0005884">
    <property type="term" value="C:actin filament"/>
    <property type="evidence" value="ECO:0007669"/>
    <property type="project" value="TreeGrafter"/>
</dbReference>